<dbReference type="PANTHER" id="PTHR42798">
    <property type="entry name" value="LIPOPROTEIN-RELEASING SYSTEM ATP-BINDING PROTEIN LOLD"/>
    <property type="match status" value="1"/>
</dbReference>
<proteinExistence type="inferred from homology"/>
<evidence type="ECO:0000256" key="3">
    <source>
        <dbReference type="ARBA" id="ARBA00022741"/>
    </source>
</evidence>
<sequence>MIYLRSVSKSYKNKQIFNDYTISIEEGEFVSIMGQSGSGKTTLLNLMSLIDKPDSGDVEILKHINPKNKMLRDLRRNHFGFIFQNYVLLNEKTIFQNLLISKSNITSKAKLEHEFAKALESVQLDSSRLHQPVYELSGGEQQRLAIARVILKPFSIIFADEPTGNLDDENKQIILDLFKQIQSTGKTIVSVTHDSYFAEYSDRIIKI</sequence>
<keyword evidence="7" id="KW-1185">Reference proteome</keyword>
<accession>A0ABT0XNK5</accession>
<dbReference type="SUPFAM" id="SSF52540">
    <property type="entry name" value="P-loop containing nucleoside triphosphate hydrolases"/>
    <property type="match status" value="1"/>
</dbReference>
<dbReference type="Gene3D" id="3.40.50.300">
    <property type="entry name" value="P-loop containing nucleotide triphosphate hydrolases"/>
    <property type="match status" value="1"/>
</dbReference>
<gene>
    <name evidence="6" type="ORF">NDM98_19480</name>
</gene>
<evidence type="ECO:0000259" key="5">
    <source>
        <dbReference type="PROSITE" id="PS50893"/>
    </source>
</evidence>
<evidence type="ECO:0000256" key="1">
    <source>
        <dbReference type="ARBA" id="ARBA00005417"/>
    </source>
</evidence>
<dbReference type="InterPro" id="IPR017911">
    <property type="entry name" value="MacB-like_ATP-bd"/>
</dbReference>
<protein>
    <submittedName>
        <fullName evidence="6">ABC transporter ATP-binding protein</fullName>
    </submittedName>
</protein>
<evidence type="ECO:0000256" key="4">
    <source>
        <dbReference type="ARBA" id="ARBA00022840"/>
    </source>
</evidence>
<evidence type="ECO:0000256" key="2">
    <source>
        <dbReference type="ARBA" id="ARBA00022448"/>
    </source>
</evidence>
<dbReference type="PANTHER" id="PTHR42798:SF2">
    <property type="entry name" value="ABC TRANSPORTER ATP-BINDING PROTEIN MG467-RELATED"/>
    <property type="match status" value="1"/>
</dbReference>
<comment type="similarity">
    <text evidence="1">Belongs to the ABC transporter superfamily.</text>
</comment>
<dbReference type="GO" id="GO:0005524">
    <property type="term" value="F:ATP binding"/>
    <property type="evidence" value="ECO:0007669"/>
    <property type="project" value="UniProtKB-KW"/>
</dbReference>
<dbReference type="EMBL" id="JAMQJY010000004">
    <property type="protein sequence ID" value="MCM2677407.1"/>
    <property type="molecule type" value="Genomic_DNA"/>
</dbReference>
<keyword evidence="2" id="KW-0813">Transport</keyword>
<comment type="caution">
    <text evidence="6">The sequence shown here is derived from an EMBL/GenBank/DDBJ whole genome shotgun (WGS) entry which is preliminary data.</text>
</comment>
<evidence type="ECO:0000313" key="7">
    <source>
        <dbReference type="Proteomes" id="UP001203665"/>
    </source>
</evidence>
<dbReference type="Pfam" id="PF00005">
    <property type="entry name" value="ABC_tran"/>
    <property type="match status" value="1"/>
</dbReference>
<dbReference type="SMART" id="SM00382">
    <property type="entry name" value="AAA"/>
    <property type="match status" value="1"/>
</dbReference>
<dbReference type="InterPro" id="IPR003593">
    <property type="entry name" value="AAA+_ATPase"/>
</dbReference>
<name>A0ABT0XNK5_9BACI</name>
<feature type="domain" description="ABC transporter" evidence="5">
    <location>
        <begin position="2"/>
        <end position="207"/>
    </location>
</feature>
<dbReference type="CDD" id="cd03255">
    <property type="entry name" value="ABC_MJ0796_LolCDE_FtsE"/>
    <property type="match status" value="1"/>
</dbReference>
<dbReference type="InterPro" id="IPR003439">
    <property type="entry name" value="ABC_transporter-like_ATP-bd"/>
</dbReference>
<dbReference type="PROSITE" id="PS50893">
    <property type="entry name" value="ABC_TRANSPORTER_2"/>
    <property type="match status" value="1"/>
</dbReference>
<dbReference type="InterPro" id="IPR017871">
    <property type="entry name" value="ABC_transporter-like_CS"/>
</dbReference>
<organism evidence="6 7">
    <name type="scientific">Alkalicoccobacillus plakortidis</name>
    <dbReference type="NCBI Taxonomy" id="444060"/>
    <lineage>
        <taxon>Bacteria</taxon>
        <taxon>Bacillati</taxon>
        <taxon>Bacillota</taxon>
        <taxon>Bacilli</taxon>
        <taxon>Bacillales</taxon>
        <taxon>Bacillaceae</taxon>
        <taxon>Alkalicoccobacillus</taxon>
    </lineage>
</organism>
<dbReference type="RefSeq" id="WP_251611176.1">
    <property type="nucleotide sequence ID" value="NZ_JAMQJY010000004.1"/>
</dbReference>
<dbReference type="InterPro" id="IPR027417">
    <property type="entry name" value="P-loop_NTPase"/>
</dbReference>
<dbReference type="PROSITE" id="PS00211">
    <property type="entry name" value="ABC_TRANSPORTER_1"/>
    <property type="match status" value="1"/>
</dbReference>
<evidence type="ECO:0000313" key="6">
    <source>
        <dbReference type="EMBL" id="MCM2677407.1"/>
    </source>
</evidence>
<keyword evidence="4 6" id="KW-0067">ATP-binding</keyword>
<reference evidence="6" key="1">
    <citation type="submission" date="2022-06" db="EMBL/GenBank/DDBJ databases">
        <title>Alkalicoccobacillus porphyridii sp. nov., isolated from a marine red alga, Porphyridium purpureum and reclassification of Shouchella plakortidis and Shouchella gibsonii as Alkalicoccobacillus plakortidis comb. nov. and Alkalicoccobacillus gibsonii comb. nov.</title>
        <authorList>
            <person name="Kim K.H."/>
            <person name="Lee J.K."/>
            <person name="Han D.M."/>
            <person name="Baek J.H."/>
            <person name="Jeon C.O."/>
        </authorList>
    </citation>
    <scope>NUCLEOTIDE SEQUENCE</scope>
    <source>
        <strain evidence="6">DSM 19153</strain>
    </source>
</reference>
<dbReference type="Proteomes" id="UP001203665">
    <property type="component" value="Unassembled WGS sequence"/>
</dbReference>
<keyword evidence="3" id="KW-0547">Nucleotide-binding</keyword>